<organism evidence="1 2">
    <name type="scientific">Roseimaritima multifibrata</name>
    <dbReference type="NCBI Taxonomy" id="1930274"/>
    <lineage>
        <taxon>Bacteria</taxon>
        <taxon>Pseudomonadati</taxon>
        <taxon>Planctomycetota</taxon>
        <taxon>Planctomycetia</taxon>
        <taxon>Pirellulales</taxon>
        <taxon>Pirellulaceae</taxon>
        <taxon>Roseimaritima</taxon>
    </lineage>
</organism>
<name>A0A517M9N1_9BACT</name>
<reference evidence="1 2" key="1">
    <citation type="submission" date="2019-02" db="EMBL/GenBank/DDBJ databases">
        <title>Deep-cultivation of Planctomycetes and their phenomic and genomic characterization uncovers novel biology.</title>
        <authorList>
            <person name="Wiegand S."/>
            <person name="Jogler M."/>
            <person name="Boedeker C."/>
            <person name="Pinto D."/>
            <person name="Vollmers J."/>
            <person name="Rivas-Marin E."/>
            <person name="Kohn T."/>
            <person name="Peeters S.H."/>
            <person name="Heuer A."/>
            <person name="Rast P."/>
            <person name="Oberbeckmann S."/>
            <person name="Bunk B."/>
            <person name="Jeske O."/>
            <person name="Meyerdierks A."/>
            <person name="Storesund J.E."/>
            <person name="Kallscheuer N."/>
            <person name="Luecker S."/>
            <person name="Lage O.M."/>
            <person name="Pohl T."/>
            <person name="Merkel B.J."/>
            <person name="Hornburger P."/>
            <person name="Mueller R.-W."/>
            <person name="Bruemmer F."/>
            <person name="Labrenz M."/>
            <person name="Spormann A.M."/>
            <person name="Op den Camp H."/>
            <person name="Overmann J."/>
            <person name="Amann R."/>
            <person name="Jetten M.S.M."/>
            <person name="Mascher T."/>
            <person name="Medema M.H."/>
            <person name="Devos D.P."/>
            <person name="Kaster A.-K."/>
            <person name="Ovreas L."/>
            <person name="Rohde M."/>
            <person name="Galperin M.Y."/>
            <person name="Jogler C."/>
        </authorList>
    </citation>
    <scope>NUCLEOTIDE SEQUENCE [LARGE SCALE GENOMIC DNA]</scope>
    <source>
        <strain evidence="1 2">FF011L</strain>
    </source>
</reference>
<dbReference type="EMBL" id="CP036262">
    <property type="protein sequence ID" value="QDS91593.1"/>
    <property type="molecule type" value="Genomic_DNA"/>
</dbReference>
<keyword evidence="2" id="KW-1185">Reference proteome</keyword>
<gene>
    <name evidence="1" type="ORF">FF011L_03230</name>
</gene>
<sequence length="137" mass="15515">MRLITAICLLTLIGCGESSPNPNALMINTPEPEPPRLTDPGALSELPDELAYLTEPALEYGRFQFDDTIFDFLESATPQQMEELAAVAERVRINDHYPDVNRFLDKHPITDHEQTACLYFLFLVLDYADLSFEPPIE</sequence>
<dbReference type="AlphaFoldDB" id="A0A517M9N1"/>
<dbReference type="PROSITE" id="PS51257">
    <property type="entry name" value="PROKAR_LIPOPROTEIN"/>
    <property type="match status" value="1"/>
</dbReference>
<proteinExistence type="predicted"/>
<dbReference type="KEGG" id="rml:FF011L_03230"/>
<protein>
    <submittedName>
        <fullName evidence="1">Uncharacterized protein</fullName>
    </submittedName>
</protein>
<accession>A0A517M9N1</accession>
<dbReference type="Proteomes" id="UP000320672">
    <property type="component" value="Chromosome"/>
</dbReference>
<evidence type="ECO:0000313" key="2">
    <source>
        <dbReference type="Proteomes" id="UP000320672"/>
    </source>
</evidence>
<evidence type="ECO:0000313" key="1">
    <source>
        <dbReference type="EMBL" id="QDS91593.1"/>
    </source>
</evidence>